<dbReference type="Proteomes" id="UP001239111">
    <property type="component" value="Chromosome 2"/>
</dbReference>
<organism evidence="1 2">
    <name type="scientific">Eretmocerus hayati</name>
    <dbReference type="NCBI Taxonomy" id="131215"/>
    <lineage>
        <taxon>Eukaryota</taxon>
        <taxon>Metazoa</taxon>
        <taxon>Ecdysozoa</taxon>
        <taxon>Arthropoda</taxon>
        <taxon>Hexapoda</taxon>
        <taxon>Insecta</taxon>
        <taxon>Pterygota</taxon>
        <taxon>Neoptera</taxon>
        <taxon>Endopterygota</taxon>
        <taxon>Hymenoptera</taxon>
        <taxon>Apocrita</taxon>
        <taxon>Proctotrupomorpha</taxon>
        <taxon>Chalcidoidea</taxon>
        <taxon>Aphelinidae</taxon>
        <taxon>Aphelininae</taxon>
        <taxon>Eretmocerus</taxon>
    </lineage>
</organism>
<accession>A0ACC2P9N6</accession>
<evidence type="ECO:0000313" key="1">
    <source>
        <dbReference type="EMBL" id="KAJ8679167.1"/>
    </source>
</evidence>
<keyword evidence="2" id="KW-1185">Reference proteome</keyword>
<dbReference type="EMBL" id="CM056742">
    <property type="protein sequence ID" value="KAJ8679167.1"/>
    <property type="molecule type" value="Genomic_DNA"/>
</dbReference>
<protein>
    <submittedName>
        <fullName evidence="1">Uncharacterized protein</fullName>
    </submittedName>
</protein>
<proteinExistence type="predicted"/>
<gene>
    <name evidence="1" type="ORF">QAD02_014954</name>
</gene>
<reference evidence="1" key="1">
    <citation type="submission" date="2023-04" db="EMBL/GenBank/DDBJ databases">
        <title>A chromosome-level genome assembly of the parasitoid wasp Eretmocerus hayati.</title>
        <authorList>
            <person name="Zhong Y."/>
            <person name="Liu S."/>
            <person name="Liu Y."/>
        </authorList>
    </citation>
    <scope>NUCLEOTIDE SEQUENCE</scope>
    <source>
        <strain evidence="1">ZJU_SS_LIU_2023</strain>
    </source>
</reference>
<evidence type="ECO:0000313" key="2">
    <source>
        <dbReference type="Proteomes" id="UP001239111"/>
    </source>
</evidence>
<sequence length="691" mass="80066">MEKNLLLLFDRPNEPIYVPKGERKINFDIPPNYVPEKYQAVAERILNRFGNEAQTSIRINPIAIPDLSVPLALSRQQSFSLFIPSHRKMANHLINIFMGLRTVEDLMSIATYCRDRINAEMFIYALSIAILHRPDTKSVPIPQLSEVFPDKYIESSIFHRAREEANVVPAGSRNPIEIPLNYTATDADPEHKVAYWREDLGVNLHHWHWHLVYPFDGPMVTVKKDRRGELFYYMHHQMMSRYNIERLCNNLPRVRALSNLREPLPEAYFPKLDQMVAGRAWPARPSGFLLSDLNRSVDNVKFDLTDLERYRDRILETIRTRRARNTQGQTVILDDFNGIDILGNILEASILSPDLNYYGDLHNMVHMAIAYCHDPDNRYLESFGIMGDPTTAMRDPIFYRWHEFVDLIFTEFKDSLPAYSVQQLNFPGVSVSEVRITTPGANPNTLNTHWTKSDVDLSRGLDFTPRGSVMARIQHLNNEDFFYTINVNNSNNREVMGTVRIFIAPKFDETGRHFTFNDQRLLMIEMDRFVTKLKRGQNIISRSSNESSLTIPFEATFRNVDQGRPSAENLFDFDQFNFCGCGWPQHMLVPKGTKLGFPMDLFVMVSNYELDKVDQQDSTGCRVGVSFCGLRDRKYPDARSMGFPFDRIARAGVGSMNEFLTQNMKIQNFTVRFNDEIRPQRRNTTQRISRQ</sequence>
<name>A0ACC2P9N6_9HYME</name>
<comment type="caution">
    <text evidence="1">The sequence shown here is derived from an EMBL/GenBank/DDBJ whole genome shotgun (WGS) entry which is preliminary data.</text>
</comment>